<feature type="region of interest" description="Disordered" evidence="1">
    <location>
        <begin position="32"/>
        <end position="55"/>
    </location>
</feature>
<dbReference type="RefSeq" id="WP_308806580.1">
    <property type="nucleotide sequence ID" value="NZ_CAMYCL010000005.1"/>
</dbReference>
<keyword evidence="3" id="KW-1185">Reference proteome</keyword>
<gene>
    <name evidence="2" type="ORF">R6G86_04180</name>
</gene>
<protein>
    <submittedName>
        <fullName evidence="2">Uncharacterized protein</fullName>
    </submittedName>
</protein>
<dbReference type="EMBL" id="JAWNGA010000005">
    <property type="protein sequence ID" value="MDY5132943.1"/>
    <property type="molecule type" value="Genomic_DNA"/>
</dbReference>
<comment type="caution">
    <text evidence="2">The sequence shown here is derived from an EMBL/GenBank/DDBJ whole genome shotgun (WGS) entry which is preliminary data.</text>
</comment>
<evidence type="ECO:0000313" key="3">
    <source>
        <dbReference type="Proteomes" id="UP001275049"/>
    </source>
</evidence>
<evidence type="ECO:0000256" key="1">
    <source>
        <dbReference type="SAM" id="MobiDB-lite"/>
    </source>
</evidence>
<name>A0ABU5G748_9ACTO</name>
<reference evidence="2 3" key="1">
    <citation type="submission" date="2023-10" db="EMBL/GenBank/DDBJ databases">
        <title>Whole Genome based description of the genera Actinobaculum and Actinotignum reveals a complex phylogenetic relationship within the species included in the genus Actinotignum.</title>
        <authorList>
            <person name="Jensen C.S."/>
            <person name="Dargis R."/>
            <person name="Kemp M."/>
            <person name="Christensen J.J."/>
        </authorList>
    </citation>
    <scope>NUCLEOTIDE SEQUENCE [LARGE SCALE GENOMIC DNA]</scope>
    <source>
        <strain evidence="2 3">SLA_B974</strain>
    </source>
</reference>
<organism evidence="2 3">
    <name type="scientific">Actinotignum urinale</name>
    <dbReference type="NCBI Taxonomy" id="190146"/>
    <lineage>
        <taxon>Bacteria</taxon>
        <taxon>Bacillati</taxon>
        <taxon>Actinomycetota</taxon>
        <taxon>Actinomycetes</taxon>
        <taxon>Actinomycetales</taxon>
        <taxon>Actinomycetaceae</taxon>
        <taxon>Actinotignum</taxon>
    </lineage>
</organism>
<sequence>MNSSRVAMIVAILQSRLGLALEQKDIFVSTVGGAQSHAQQRISNEQTPLPARRRH</sequence>
<accession>A0ABU5G748</accession>
<dbReference type="Proteomes" id="UP001275049">
    <property type="component" value="Unassembled WGS sequence"/>
</dbReference>
<proteinExistence type="predicted"/>
<feature type="compositionally biased region" description="Polar residues" evidence="1">
    <location>
        <begin position="32"/>
        <end position="47"/>
    </location>
</feature>
<evidence type="ECO:0000313" key="2">
    <source>
        <dbReference type="EMBL" id="MDY5132943.1"/>
    </source>
</evidence>